<dbReference type="EMBL" id="LN899819">
    <property type="protein sequence ID" value="CUV11629.1"/>
    <property type="molecule type" value="Genomic_DNA"/>
</dbReference>
<gene>
    <name evidence="1" type="ORF">RUN39_v1_180018</name>
</gene>
<proteinExistence type="predicted"/>
<protein>
    <submittedName>
        <fullName evidence="1">Uncharacterized protein</fullName>
    </submittedName>
</protein>
<name>A0A0S4TQ30_RALSL</name>
<evidence type="ECO:0000313" key="1">
    <source>
        <dbReference type="EMBL" id="CUV11629.1"/>
    </source>
</evidence>
<sequence length="72" mass="7817">MQPTQPTIALNHSGGLRGLMAEAVAPSAGGLQARTGSRETYALPRIRGGRLTLEFLQGFEWRQTTHPASRSR</sequence>
<reference evidence="1" key="1">
    <citation type="submission" date="2015-10" db="EMBL/GenBank/DDBJ databases">
        <authorList>
            <person name="Gilbert D.G."/>
        </authorList>
    </citation>
    <scope>NUCLEOTIDE SEQUENCE</scope>
    <source>
        <strain evidence="1">Phyl III-seqv23</strain>
    </source>
</reference>
<accession>A0A0S4TQ30</accession>
<dbReference type="AlphaFoldDB" id="A0A0S4TQ30"/>
<organism evidence="1">
    <name type="scientific">Ralstonia solanacearum</name>
    <name type="common">Pseudomonas solanacearum</name>
    <dbReference type="NCBI Taxonomy" id="305"/>
    <lineage>
        <taxon>Bacteria</taxon>
        <taxon>Pseudomonadati</taxon>
        <taxon>Pseudomonadota</taxon>
        <taxon>Betaproteobacteria</taxon>
        <taxon>Burkholderiales</taxon>
        <taxon>Burkholderiaceae</taxon>
        <taxon>Ralstonia</taxon>
        <taxon>Ralstonia solanacearum species complex</taxon>
    </lineage>
</organism>